<name>A0A382INU5_9ZZZZ</name>
<evidence type="ECO:0000313" key="1">
    <source>
        <dbReference type="EMBL" id="SVC01045.1"/>
    </source>
</evidence>
<accession>A0A382INU5</accession>
<organism evidence="1">
    <name type="scientific">marine metagenome</name>
    <dbReference type="NCBI Taxonomy" id="408172"/>
    <lineage>
        <taxon>unclassified sequences</taxon>
        <taxon>metagenomes</taxon>
        <taxon>ecological metagenomes</taxon>
    </lineage>
</organism>
<dbReference type="AlphaFoldDB" id="A0A382INU5"/>
<protein>
    <submittedName>
        <fullName evidence="1">Uncharacterized protein</fullName>
    </submittedName>
</protein>
<dbReference type="PROSITE" id="PS51257">
    <property type="entry name" value="PROKAR_LIPOPROTEIN"/>
    <property type="match status" value="1"/>
</dbReference>
<dbReference type="EMBL" id="UINC01068424">
    <property type="protein sequence ID" value="SVC01045.1"/>
    <property type="molecule type" value="Genomic_DNA"/>
</dbReference>
<gene>
    <name evidence="1" type="ORF">METZ01_LOCUS253899</name>
</gene>
<reference evidence="1" key="1">
    <citation type="submission" date="2018-05" db="EMBL/GenBank/DDBJ databases">
        <authorList>
            <person name="Lanie J.A."/>
            <person name="Ng W.-L."/>
            <person name="Kazmierczak K.M."/>
            <person name="Andrzejewski T.M."/>
            <person name="Davidsen T.M."/>
            <person name="Wayne K.J."/>
            <person name="Tettelin H."/>
            <person name="Glass J.I."/>
            <person name="Rusch D."/>
            <person name="Podicherti R."/>
            <person name="Tsui H.-C.T."/>
            <person name="Winkler M.E."/>
        </authorList>
    </citation>
    <scope>NUCLEOTIDE SEQUENCE</scope>
</reference>
<sequence>MKFYLIISVIILLSCEKRKNIDHPNFSSVLTVATGKISYDLRFGFSPIASDGYDQGIDKYAPPPPPPPFFDAALWWMGERYYTQIVKGNSGDLIEHVWDIKLAFPPSNQITLTWDSNSLKGLGRFLIQDGIDGSQINVDMVNNNSIRLSKSIYETLKIKVKPYNPSS</sequence>
<proteinExistence type="predicted"/>